<evidence type="ECO:0000313" key="3">
    <source>
        <dbReference type="EMBL" id="NLV07672.1"/>
    </source>
</evidence>
<gene>
    <name evidence="2" type="ORF">AMS69_02335</name>
    <name evidence="3" type="ORF">GOC83_16175</name>
</gene>
<dbReference type="InterPro" id="IPR023214">
    <property type="entry name" value="HAD_sf"/>
</dbReference>
<dbReference type="Proteomes" id="UP000610611">
    <property type="component" value="Unassembled WGS sequence"/>
</dbReference>
<dbReference type="OrthoDB" id="131325at2157"/>
<dbReference type="AlphaFoldDB" id="A0A0M9ALX5"/>
<dbReference type="SUPFAM" id="SSF56784">
    <property type="entry name" value="HAD-like"/>
    <property type="match status" value="1"/>
</dbReference>
<reference evidence="3" key="2">
    <citation type="submission" date="2019-12" db="EMBL/GenBank/DDBJ databases">
        <title>The whole-genome sequencing of Haloarcula japonica strain pws8.</title>
        <authorList>
            <person name="Verma D.K."/>
            <person name="Gopal K."/>
            <person name="Prasad E.S."/>
        </authorList>
    </citation>
    <scope>NUCLEOTIDE SEQUENCE</scope>
    <source>
        <strain evidence="3">Pws8</strain>
    </source>
</reference>
<dbReference type="PANTHER" id="PTHR47478">
    <property type="match status" value="1"/>
</dbReference>
<dbReference type="EMBL" id="WOWB01000001">
    <property type="protein sequence ID" value="NLV07672.1"/>
    <property type="molecule type" value="Genomic_DNA"/>
</dbReference>
<dbReference type="InterPro" id="IPR052550">
    <property type="entry name" value="Pyrimidine_5'-ntase_YjjG"/>
</dbReference>
<dbReference type="STRING" id="1705562.AMS69_02335"/>
<dbReference type="GO" id="GO:0016787">
    <property type="term" value="F:hydrolase activity"/>
    <property type="evidence" value="ECO:0007669"/>
    <property type="project" value="UniProtKB-KW"/>
</dbReference>
<accession>A0A0M9ALX5</accession>
<comment type="similarity">
    <text evidence="1">Belongs to the HAD-like hydrolase superfamily.</text>
</comment>
<dbReference type="NCBIfam" id="TIGR01549">
    <property type="entry name" value="HAD-SF-IA-v1"/>
    <property type="match status" value="1"/>
</dbReference>
<reference evidence="2 4" key="1">
    <citation type="submission" date="2015-08" db="EMBL/GenBank/DDBJ databases">
        <title>Genomes of Isolates from Cabo Rojo, PR.</title>
        <authorList>
            <person name="Sanchez-Nieves R.L."/>
            <person name="Montalvo-Rodriguez R."/>
        </authorList>
    </citation>
    <scope>NUCLEOTIDE SEQUENCE [LARGE SCALE GENOMIC DNA]</scope>
    <source>
        <strain evidence="2 4">SL3</strain>
    </source>
</reference>
<dbReference type="Gene3D" id="3.40.50.1000">
    <property type="entry name" value="HAD superfamily/HAD-like"/>
    <property type="match status" value="1"/>
</dbReference>
<dbReference type="SFLD" id="SFLDG01129">
    <property type="entry name" value="C1.5:_HAD__Beta-PGM__Phosphata"/>
    <property type="match status" value="1"/>
</dbReference>
<evidence type="ECO:0000313" key="4">
    <source>
        <dbReference type="Proteomes" id="UP000037729"/>
    </source>
</evidence>
<comment type="caution">
    <text evidence="2">The sequence shown here is derived from an EMBL/GenBank/DDBJ whole genome shotgun (WGS) entry which is preliminary data.</text>
</comment>
<protein>
    <submittedName>
        <fullName evidence="3">HAD-IA family hydrolase</fullName>
    </submittedName>
    <submittedName>
        <fullName evidence="2">Haloacid dehalogenase</fullName>
    </submittedName>
</protein>
<dbReference type="InterPro" id="IPR023198">
    <property type="entry name" value="PGP-like_dom2"/>
</dbReference>
<dbReference type="Pfam" id="PF00702">
    <property type="entry name" value="Hydrolase"/>
    <property type="match status" value="1"/>
</dbReference>
<organism evidence="2 4">
    <name type="scientific">Haloarcula rubripromontorii</name>
    <dbReference type="NCBI Taxonomy" id="1705562"/>
    <lineage>
        <taxon>Archaea</taxon>
        <taxon>Methanobacteriati</taxon>
        <taxon>Methanobacteriota</taxon>
        <taxon>Stenosarchaea group</taxon>
        <taxon>Halobacteria</taxon>
        <taxon>Halobacteriales</taxon>
        <taxon>Haloarculaceae</taxon>
        <taxon>Haloarcula</taxon>
    </lineage>
</organism>
<dbReference type="PANTHER" id="PTHR47478:SF1">
    <property type="entry name" value="PYRIMIDINE 5'-NUCLEOTIDASE YJJG"/>
    <property type="match status" value="1"/>
</dbReference>
<dbReference type="Proteomes" id="UP000037729">
    <property type="component" value="Unassembled WGS sequence"/>
</dbReference>
<keyword evidence="4" id="KW-1185">Reference proteome</keyword>
<dbReference type="RefSeq" id="WP_053966487.1">
    <property type="nucleotide sequence ID" value="NZ_LIUF01000001.1"/>
</dbReference>
<dbReference type="InterPro" id="IPR006439">
    <property type="entry name" value="HAD-SF_hydro_IA"/>
</dbReference>
<keyword evidence="3" id="KW-0378">Hydrolase</keyword>
<sequence>MTTTICFDLDDTVVHYPEPYENVIQRTVEAHGIEYTDELRAVSKEVFYTAFEALEPDPYRQSMAAVAEAAGADVDLNALVETLKQTEFASTTVPDTARDSLTALAADNQLAIVTNGIRERQVAKLDHHGLTDLFDLVVASYEVGAHKPDSAPFDRVREELPADEYVMVGNEYETDVEGARNAGFVPIHYESGDDGGPDLWDSIDALV</sequence>
<dbReference type="Gene3D" id="1.10.150.240">
    <property type="entry name" value="Putative phosphatase, domain 2"/>
    <property type="match status" value="1"/>
</dbReference>
<dbReference type="InterPro" id="IPR036412">
    <property type="entry name" value="HAD-like_sf"/>
</dbReference>
<dbReference type="PATRIC" id="fig|1705562.3.peg.1413"/>
<dbReference type="EMBL" id="LIUF01000001">
    <property type="protein sequence ID" value="KOX94719.1"/>
    <property type="molecule type" value="Genomic_DNA"/>
</dbReference>
<evidence type="ECO:0000313" key="2">
    <source>
        <dbReference type="EMBL" id="KOX94719.1"/>
    </source>
</evidence>
<proteinExistence type="inferred from homology"/>
<dbReference type="SFLD" id="SFLDS00003">
    <property type="entry name" value="Haloacid_Dehalogenase"/>
    <property type="match status" value="1"/>
</dbReference>
<evidence type="ECO:0000256" key="1">
    <source>
        <dbReference type="ARBA" id="ARBA00007958"/>
    </source>
</evidence>
<name>A0A0M9ALX5_9EURY</name>